<keyword evidence="6" id="KW-1185">Reference proteome</keyword>
<dbReference type="AlphaFoldDB" id="A9GEQ3"/>
<dbReference type="GO" id="GO:0006508">
    <property type="term" value="P:proteolysis"/>
    <property type="evidence" value="ECO:0007669"/>
    <property type="project" value="UniProtKB-KW"/>
</dbReference>
<evidence type="ECO:0000256" key="1">
    <source>
        <dbReference type="ARBA" id="ARBA00001947"/>
    </source>
</evidence>
<keyword evidence="3" id="KW-0378">Hydrolase</keyword>
<gene>
    <name evidence="5" type="ordered locus">sce2883</name>
</gene>
<comment type="cofactor">
    <cofactor evidence="1">
        <name>Zn(2+)</name>
        <dbReference type="ChEBI" id="CHEBI:29105"/>
    </cofactor>
</comment>
<evidence type="ECO:0000256" key="2">
    <source>
        <dbReference type="ARBA" id="ARBA00022670"/>
    </source>
</evidence>
<sequence length="370" mass="38888">MARRPRARSAERPAPPAWVPDADRLLGAAARRIRVVGSSTPVNLVEELARLAASWARSGGELPRFAYAPAQDHGDLRKAMEAAAERLAGQGELGAVYAGRASELAAEAAICEAAGGAGCWAAARRRYAARDAFDEQADALAATWVEQEAGAASSDEERVRSDDARSPRSLVSRMRREIGARRLPLRVVIADIAPLAATGDGVIQVARGRMLTRDDVERTVLHEIEGHAAPSVRAAALPLGIFAIGTANGGDDQEGWALARERAAGYLVGARRIELGLRHLAARSVERGAGFVETARLLEARGAVSTADALRIAARVHRGGGLAREVVYLPALLRVEALLVEQPALGPVLASGRVSVGAAASLSSWARESG</sequence>
<dbReference type="HOGENOM" id="CLU_747824_0_0_7"/>
<dbReference type="EMBL" id="AM746676">
    <property type="protein sequence ID" value="CAN93042.1"/>
    <property type="molecule type" value="Genomic_DNA"/>
</dbReference>
<evidence type="ECO:0000313" key="6">
    <source>
        <dbReference type="Proteomes" id="UP000002139"/>
    </source>
</evidence>
<keyword evidence="2" id="KW-0645">Protease</keyword>
<dbReference type="RefSeq" id="WP_012235514.1">
    <property type="nucleotide sequence ID" value="NC_010162.1"/>
</dbReference>
<evidence type="ECO:0000256" key="4">
    <source>
        <dbReference type="ARBA" id="ARBA00023049"/>
    </source>
</evidence>
<name>A9GEQ3_SORC5</name>
<dbReference type="SMART" id="SM01154">
    <property type="entry name" value="DUF1704"/>
    <property type="match status" value="1"/>
</dbReference>
<dbReference type="STRING" id="448385.sce2883"/>
<dbReference type="InterPro" id="IPR012548">
    <property type="entry name" value="MATCAP"/>
</dbReference>
<reference evidence="5 6" key="1">
    <citation type="journal article" date="2007" name="Nat. Biotechnol.">
        <title>Complete genome sequence of the myxobacterium Sorangium cellulosum.</title>
        <authorList>
            <person name="Schneiker S."/>
            <person name="Perlova O."/>
            <person name="Kaiser O."/>
            <person name="Gerth K."/>
            <person name="Alici A."/>
            <person name="Altmeyer M.O."/>
            <person name="Bartels D."/>
            <person name="Bekel T."/>
            <person name="Beyer S."/>
            <person name="Bode E."/>
            <person name="Bode H.B."/>
            <person name="Bolten C.J."/>
            <person name="Choudhuri J.V."/>
            <person name="Doss S."/>
            <person name="Elnakady Y.A."/>
            <person name="Frank B."/>
            <person name="Gaigalat L."/>
            <person name="Goesmann A."/>
            <person name="Groeger C."/>
            <person name="Gross F."/>
            <person name="Jelsbak L."/>
            <person name="Jelsbak L."/>
            <person name="Kalinowski J."/>
            <person name="Kegler C."/>
            <person name="Knauber T."/>
            <person name="Konietzny S."/>
            <person name="Kopp M."/>
            <person name="Krause L."/>
            <person name="Krug D."/>
            <person name="Linke B."/>
            <person name="Mahmud T."/>
            <person name="Martinez-Arias R."/>
            <person name="McHardy A.C."/>
            <person name="Merai M."/>
            <person name="Meyer F."/>
            <person name="Mormann S."/>
            <person name="Munoz-Dorado J."/>
            <person name="Perez J."/>
            <person name="Pradella S."/>
            <person name="Rachid S."/>
            <person name="Raddatz G."/>
            <person name="Rosenau F."/>
            <person name="Rueckert C."/>
            <person name="Sasse F."/>
            <person name="Scharfe M."/>
            <person name="Schuster S.C."/>
            <person name="Suen G."/>
            <person name="Treuner-Lange A."/>
            <person name="Velicer G.J."/>
            <person name="Vorholter F.-J."/>
            <person name="Weissman K.J."/>
            <person name="Welch R.D."/>
            <person name="Wenzel S.C."/>
            <person name="Whitworth D.E."/>
            <person name="Wilhelm S."/>
            <person name="Wittmann C."/>
            <person name="Bloecker H."/>
            <person name="Puehler A."/>
            <person name="Mueller R."/>
        </authorList>
    </citation>
    <scope>NUCLEOTIDE SEQUENCE [LARGE SCALE GENOMIC DNA]</scope>
    <source>
        <strain evidence="6">So ce56</strain>
    </source>
</reference>
<keyword evidence="4" id="KW-0482">Metalloprotease</keyword>
<evidence type="ECO:0000313" key="5">
    <source>
        <dbReference type="EMBL" id="CAN93042.1"/>
    </source>
</evidence>
<organism evidence="5 6">
    <name type="scientific">Sorangium cellulosum (strain So ce56)</name>
    <name type="common">Polyangium cellulosum (strain So ce56)</name>
    <dbReference type="NCBI Taxonomy" id="448385"/>
    <lineage>
        <taxon>Bacteria</taxon>
        <taxon>Pseudomonadati</taxon>
        <taxon>Myxococcota</taxon>
        <taxon>Polyangia</taxon>
        <taxon>Polyangiales</taxon>
        <taxon>Polyangiaceae</taxon>
        <taxon>Sorangium</taxon>
    </lineage>
</organism>
<dbReference type="KEGG" id="scl:sce2883"/>
<dbReference type="GO" id="GO:0008237">
    <property type="term" value="F:metallopeptidase activity"/>
    <property type="evidence" value="ECO:0007669"/>
    <property type="project" value="UniProtKB-KW"/>
</dbReference>
<accession>A9GEQ3</accession>
<evidence type="ECO:0008006" key="7">
    <source>
        <dbReference type="Google" id="ProtNLM"/>
    </source>
</evidence>
<proteinExistence type="predicted"/>
<dbReference type="BioCyc" id="SCEL448385:SCE_RS14800-MONOMER"/>
<dbReference type="Pfam" id="PF08014">
    <property type="entry name" value="MATCAP"/>
    <property type="match status" value="1"/>
</dbReference>
<dbReference type="eggNOG" id="COG3930">
    <property type="taxonomic scope" value="Bacteria"/>
</dbReference>
<protein>
    <recommendedName>
        <fullName evidence="7">DUF1704 domain-containing protein</fullName>
    </recommendedName>
</protein>
<dbReference type="Proteomes" id="UP000002139">
    <property type="component" value="Chromosome"/>
</dbReference>
<evidence type="ECO:0000256" key="3">
    <source>
        <dbReference type="ARBA" id="ARBA00022801"/>
    </source>
</evidence>